<dbReference type="PANTHER" id="PTHR12358:SF106">
    <property type="entry name" value="LIPID KINASE YEGS"/>
    <property type="match status" value="1"/>
</dbReference>
<dbReference type="Pfam" id="PF19279">
    <property type="entry name" value="YegS_C"/>
    <property type="match status" value="1"/>
</dbReference>
<evidence type="ECO:0000256" key="6">
    <source>
        <dbReference type="ARBA" id="ARBA00022840"/>
    </source>
</evidence>
<reference evidence="10 11" key="1">
    <citation type="submission" date="2023-12" db="EMBL/GenBank/DDBJ databases">
        <title>Sinomonas terricola sp. nov, isolated from litchi orchard soil in Guangdong, PR China.</title>
        <authorList>
            <person name="Jiaxin W."/>
            <person name="Yang Z."/>
            <person name="Honghui Z."/>
        </authorList>
    </citation>
    <scope>NUCLEOTIDE SEQUENCE [LARGE SCALE GENOMIC DNA]</scope>
    <source>
        <strain evidence="10 11">JGH33</strain>
    </source>
</reference>
<keyword evidence="6" id="KW-0067">ATP-binding</keyword>
<keyword evidence="7" id="KW-0443">Lipid metabolism</keyword>
<keyword evidence="4" id="KW-0547">Nucleotide-binding</keyword>
<organism evidence="10 11">
    <name type="scientific">Sinomonas terricola</name>
    <dbReference type="NCBI Taxonomy" id="3110330"/>
    <lineage>
        <taxon>Bacteria</taxon>
        <taxon>Bacillati</taxon>
        <taxon>Actinomycetota</taxon>
        <taxon>Actinomycetes</taxon>
        <taxon>Micrococcales</taxon>
        <taxon>Micrococcaceae</taxon>
        <taxon>Sinomonas</taxon>
    </lineage>
</organism>
<proteinExistence type="inferred from homology"/>
<dbReference type="InterPro" id="IPR050187">
    <property type="entry name" value="Lipid_Phosphate_FormReg"/>
</dbReference>
<comment type="caution">
    <text evidence="10">The sequence shown here is derived from an EMBL/GenBank/DDBJ whole genome shotgun (WGS) entry which is preliminary data.</text>
</comment>
<dbReference type="EMBL" id="JAYGGQ010000001">
    <property type="protein sequence ID" value="MEA5453501.1"/>
    <property type="molecule type" value="Genomic_DNA"/>
</dbReference>
<dbReference type="InterPro" id="IPR016064">
    <property type="entry name" value="NAD/diacylglycerol_kinase_sf"/>
</dbReference>
<comment type="cofactor">
    <cofactor evidence="1">
        <name>Mg(2+)</name>
        <dbReference type="ChEBI" id="CHEBI:18420"/>
    </cofactor>
</comment>
<dbReference type="PROSITE" id="PS50146">
    <property type="entry name" value="DAGK"/>
    <property type="match status" value="1"/>
</dbReference>
<dbReference type="GO" id="GO:0016301">
    <property type="term" value="F:kinase activity"/>
    <property type="evidence" value="ECO:0007669"/>
    <property type="project" value="UniProtKB-KW"/>
</dbReference>
<sequence length="301" mass="31308">MTRSGRPAEESAGRSFTAVVNPVAGGGHAPSLWAPIARALEAAGARVRTTTTRTADDGARLASEAAARGDVVVAVGGDGIVRDVAAAVARSRGVFALVAAGRGNGFAAKLRMPREPSAVASVLLSGRERTVDLLDVDGQLAPGNAYTGLDAIANLMMNDSRIPSEIAYRVAPVVAIVRWKPARFELDIDGSRHSVLAHLVVMANSGRYGHGLDIVPDAVLDDGLIHVLVAGAEIPKRNVARFMRLAATGAHVTEPGVRRFTGGNVAISADRPLPLCLDGDQAGWLPARVRIRPGALRVLAP</sequence>
<evidence type="ECO:0000256" key="1">
    <source>
        <dbReference type="ARBA" id="ARBA00001946"/>
    </source>
</evidence>
<comment type="similarity">
    <text evidence="2">Belongs to the diacylglycerol/lipid kinase family.</text>
</comment>
<protein>
    <submittedName>
        <fullName evidence="10">Diacylglycerol kinase family protein</fullName>
    </submittedName>
</protein>
<feature type="domain" description="DAGKc" evidence="9">
    <location>
        <begin position="11"/>
        <end position="140"/>
    </location>
</feature>
<evidence type="ECO:0000313" key="11">
    <source>
        <dbReference type="Proteomes" id="UP001304769"/>
    </source>
</evidence>
<dbReference type="InterPro" id="IPR045540">
    <property type="entry name" value="YegS/DAGK_C"/>
</dbReference>
<keyword evidence="7" id="KW-0594">Phospholipid biosynthesis</keyword>
<dbReference type="InterPro" id="IPR001206">
    <property type="entry name" value="Diacylglycerol_kinase_cat_dom"/>
</dbReference>
<keyword evidence="7" id="KW-0444">Lipid biosynthesis</keyword>
<dbReference type="Gene3D" id="2.60.200.40">
    <property type="match status" value="1"/>
</dbReference>
<keyword evidence="3" id="KW-0808">Transferase</keyword>
<dbReference type="PANTHER" id="PTHR12358">
    <property type="entry name" value="SPHINGOSINE KINASE"/>
    <property type="match status" value="1"/>
</dbReference>
<accession>A0ABU5T2W0</accession>
<name>A0ABU5T2W0_9MICC</name>
<evidence type="ECO:0000256" key="8">
    <source>
        <dbReference type="ARBA" id="ARBA00023264"/>
    </source>
</evidence>
<dbReference type="Pfam" id="PF00781">
    <property type="entry name" value="DAGK_cat"/>
    <property type="match status" value="1"/>
</dbReference>
<evidence type="ECO:0000256" key="3">
    <source>
        <dbReference type="ARBA" id="ARBA00022679"/>
    </source>
</evidence>
<evidence type="ECO:0000256" key="4">
    <source>
        <dbReference type="ARBA" id="ARBA00022741"/>
    </source>
</evidence>
<keyword evidence="8" id="KW-1208">Phospholipid metabolism</keyword>
<keyword evidence="11" id="KW-1185">Reference proteome</keyword>
<evidence type="ECO:0000313" key="10">
    <source>
        <dbReference type="EMBL" id="MEA5453501.1"/>
    </source>
</evidence>
<dbReference type="InterPro" id="IPR017438">
    <property type="entry name" value="ATP-NAD_kinase_N"/>
</dbReference>
<dbReference type="Gene3D" id="3.40.50.10330">
    <property type="entry name" value="Probable inorganic polyphosphate/atp-NAD kinase, domain 1"/>
    <property type="match status" value="1"/>
</dbReference>
<keyword evidence="5 10" id="KW-0418">Kinase</keyword>
<dbReference type="SUPFAM" id="SSF111331">
    <property type="entry name" value="NAD kinase/diacylglycerol kinase-like"/>
    <property type="match status" value="1"/>
</dbReference>
<dbReference type="Proteomes" id="UP001304769">
    <property type="component" value="Unassembled WGS sequence"/>
</dbReference>
<evidence type="ECO:0000256" key="7">
    <source>
        <dbReference type="ARBA" id="ARBA00023209"/>
    </source>
</evidence>
<evidence type="ECO:0000256" key="2">
    <source>
        <dbReference type="ARBA" id="ARBA00005983"/>
    </source>
</evidence>
<evidence type="ECO:0000259" key="9">
    <source>
        <dbReference type="PROSITE" id="PS50146"/>
    </source>
</evidence>
<gene>
    <name evidence="10" type="ORF">SPF06_02080</name>
</gene>
<evidence type="ECO:0000256" key="5">
    <source>
        <dbReference type="ARBA" id="ARBA00022777"/>
    </source>
</evidence>
<dbReference type="RefSeq" id="WP_323277256.1">
    <property type="nucleotide sequence ID" value="NZ_JAYGGQ010000001.1"/>
</dbReference>